<keyword evidence="3" id="KW-1185">Reference proteome</keyword>
<protein>
    <submittedName>
        <fullName evidence="2">Gamma-glutamylcyclotransferase</fullName>
    </submittedName>
</protein>
<dbReference type="AlphaFoldDB" id="A0A4Y8PXW1"/>
<sequence length="135" mass="14799">MEAVFVYGTLLTGESNYRVASPFVKSVQPGAVYGRLYDYGPYPKLTLCGEAEAGPLPVVVGEWLEVSKAGLRAMDVLEGYYGPGRENEYERVRVVDAGDSGKEGWIYIGADVRGLPQIASGSWREHRAQREGQLP</sequence>
<dbReference type="RefSeq" id="WP_134754483.1">
    <property type="nucleotide sequence ID" value="NZ_MYFO02000005.1"/>
</dbReference>
<reference evidence="2 3" key="1">
    <citation type="submission" date="2017-03" db="EMBL/GenBank/DDBJ databases">
        <title>Isolation of Levoglucosan Utilizing Bacteria.</title>
        <authorList>
            <person name="Arya A.S."/>
        </authorList>
    </citation>
    <scope>NUCLEOTIDE SEQUENCE [LARGE SCALE GENOMIC DNA]</scope>
    <source>
        <strain evidence="2 3">MEC069</strain>
    </source>
</reference>
<comment type="caution">
    <text evidence="2">The sequence shown here is derived from an EMBL/GenBank/DDBJ whole genome shotgun (WGS) entry which is preliminary data.</text>
</comment>
<evidence type="ECO:0000259" key="1">
    <source>
        <dbReference type="Pfam" id="PF06094"/>
    </source>
</evidence>
<dbReference type="InterPro" id="IPR009288">
    <property type="entry name" value="AIG2-like_dom"/>
</dbReference>
<dbReference type="Proteomes" id="UP000298246">
    <property type="component" value="Unassembled WGS sequence"/>
</dbReference>
<dbReference type="CDD" id="cd06661">
    <property type="entry name" value="GGCT_like"/>
    <property type="match status" value="1"/>
</dbReference>
<name>A0A4Y8PXW1_9BACL</name>
<dbReference type="InterPro" id="IPR036568">
    <property type="entry name" value="GGCT-like_sf"/>
</dbReference>
<evidence type="ECO:0000313" key="3">
    <source>
        <dbReference type="Proteomes" id="UP000298246"/>
    </source>
</evidence>
<dbReference type="EMBL" id="MYFO01000021">
    <property type="protein sequence ID" value="TFE86062.1"/>
    <property type="molecule type" value="Genomic_DNA"/>
</dbReference>
<keyword evidence="2" id="KW-0808">Transferase</keyword>
<dbReference type="GO" id="GO:0016740">
    <property type="term" value="F:transferase activity"/>
    <property type="evidence" value="ECO:0007669"/>
    <property type="project" value="UniProtKB-KW"/>
</dbReference>
<accession>A0A4Y8PXW1</accession>
<evidence type="ECO:0000313" key="2">
    <source>
        <dbReference type="EMBL" id="TFE86062.1"/>
    </source>
</evidence>
<gene>
    <name evidence="2" type="ORF">B5M42_15680</name>
</gene>
<dbReference type="Gene3D" id="3.10.490.10">
    <property type="entry name" value="Gamma-glutamyl cyclotransferase-like"/>
    <property type="match status" value="1"/>
</dbReference>
<organism evidence="2 3">
    <name type="scientific">Paenibacillus athensensis</name>
    <dbReference type="NCBI Taxonomy" id="1967502"/>
    <lineage>
        <taxon>Bacteria</taxon>
        <taxon>Bacillati</taxon>
        <taxon>Bacillota</taxon>
        <taxon>Bacilli</taxon>
        <taxon>Bacillales</taxon>
        <taxon>Paenibacillaceae</taxon>
        <taxon>Paenibacillus</taxon>
    </lineage>
</organism>
<dbReference type="OrthoDB" id="8538589at2"/>
<dbReference type="InterPro" id="IPR013024">
    <property type="entry name" value="GGCT-like"/>
</dbReference>
<dbReference type="SUPFAM" id="SSF110857">
    <property type="entry name" value="Gamma-glutamyl cyclotransferase-like"/>
    <property type="match status" value="1"/>
</dbReference>
<proteinExistence type="predicted"/>
<dbReference type="Pfam" id="PF06094">
    <property type="entry name" value="GGACT"/>
    <property type="match status" value="1"/>
</dbReference>
<feature type="domain" description="Gamma-glutamylcyclotransferase AIG2-like" evidence="1">
    <location>
        <begin position="4"/>
        <end position="124"/>
    </location>
</feature>